<feature type="region of interest" description="Disordered" evidence="1">
    <location>
        <begin position="204"/>
        <end position="245"/>
    </location>
</feature>
<protein>
    <recommendedName>
        <fullName evidence="2">Apple domain-containing protein</fullName>
    </recommendedName>
</protein>
<keyword evidence="4" id="KW-1185">Reference proteome</keyword>
<dbReference type="Gene3D" id="3.50.4.10">
    <property type="entry name" value="Hepatocyte Growth Factor"/>
    <property type="match status" value="2"/>
</dbReference>
<comment type="caution">
    <text evidence="3">The sequence shown here is derived from an EMBL/GenBank/DDBJ whole genome shotgun (WGS) entry which is preliminary data.</text>
</comment>
<evidence type="ECO:0000313" key="3">
    <source>
        <dbReference type="EMBL" id="CAJ0592082.1"/>
    </source>
</evidence>
<dbReference type="Proteomes" id="UP001176961">
    <property type="component" value="Unassembled WGS sequence"/>
</dbReference>
<sequence>MLFFFLLLPCLSWAATKDCFERVANHTLIGTVVVTLNDITLTECQNACVKADKEKCRSLMYHAAKKRCYLNSEDMNTSESQFFPVEAIDYYHRTCYDTLVSSKRDSSFDDNCYEIIKGKVLIGIVDQLIKDVTSLEQCKKRCQKSKEVSDIICKSAIYYAKDKECIIASQSRVDIPDLFIEDDQAVYIENTCLNNSGANMKKLKSMPETVPKSTTQETQAPTTAEAPASQKTEQSLSSSSADAQDLSGLGKSSKVFKKPLHTIVELSGYEAPSDTVASQNHEDVITTSTTAASTTSTTTGKPTTSFDAKVIDTYNVNEAVVKSPPATAAVAGYGRRLRDARVRECFTEVRPMRPMVQTRITKAYSLEQCTDICRLCWRCLQGVRCEAVAYDVSRELCALSNTQIEDGGSVQELDVIMYYNRHDC</sequence>
<feature type="compositionally biased region" description="Low complexity" evidence="1">
    <location>
        <begin position="235"/>
        <end position="245"/>
    </location>
</feature>
<dbReference type="PANTHER" id="PTHR47327:SF12">
    <property type="entry name" value="APPLE DOMAIN-CONTAINING PROTEIN"/>
    <property type="match status" value="1"/>
</dbReference>
<dbReference type="SUPFAM" id="SSF57414">
    <property type="entry name" value="Hairpin loop containing domain-like"/>
    <property type="match status" value="2"/>
</dbReference>
<dbReference type="GO" id="GO:0009653">
    <property type="term" value="P:anatomical structure morphogenesis"/>
    <property type="evidence" value="ECO:0007669"/>
    <property type="project" value="TreeGrafter"/>
</dbReference>
<gene>
    <name evidence="3" type="ORF">CYNAS_LOCUS4065</name>
</gene>
<dbReference type="AlphaFoldDB" id="A0AA36DU34"/>
<evidence type="ECO:0000256" key="1">
    <source>
        <dbReference type="SAM" id="MobiDB-lite"/>
    </source>
</evidence>
<dbReference type="SMART" id="SM00473">
    <property type="entry name" value="PAN_AP"/>
    <property type="match status" value="3"/>
</dbReference>
<reference evidence="3" key="1">
    <citation type="submission" date="2023-07" db="EMBL/GenBank/DDBJ databases">
        <authorList>
            <consortium name="CYATHOMIX"/>
        </authorList>
    </citation>
    <scope>NUCLEOTIDE SEQUENCE</scope>
    <source>
        <strain evidence="3">N/A</strain>
    </source>
</reference>
<name>A0AA36DU34_CYLNA</name>
<dbReference type="PROSITE" id="PS50948">
    <property type="entry name" value="PAN"/>
    <property type="match status" value="3"/>
</dbReference>
<accession>A0AA36DU34</accession>
<feature type="domain" description="Apple" evidence="2">
    <location>
        <begin position="345"/>
        <end position="424"/>
    </location>
</feature>
<dbReference type="Pfam" id="PF00024">
    <property type="entry name" value="PAN_1"/>
    <property type="match status" value="2"/>
</dbReference>
<dbReference type="InterPro" id="IPR052774">
    <property type="entry name" value="Celegans_DevNeuronal_Protein"/>
</dbReference>
<dbReference type="InterPro" id="IPR003609">
    <property type="entry name" value="Pan_app"/>
</dbReference>
<dbReference type="EMBL" id="CATQJL010000001">
    <property type="protein sequence ID" value="CAJ0592082.1"/>
    <property type="molecule type" value="Genomic_DNA"/>
</dbReference>
<dbReference type="PANTHER" id="PTHR47327">
    <property type="entry name" value="FI18240P1-RELATED"/>
    <property type="match status" value="1"/>
</dbReference>
<evidence type="ECO:0000259" key="2">
    <source>
        <dbReference type="PROSITE" id="PS50948"/>
    </source>
</evidence>
<feature type="domain" description="Apple" evidence="2">
    <location>
        <begin position="112"/>
        <end position="192"/>
    </location>
</feature>
<feature type="compositionally biased region" description="Low complexity" evidence="1">
    <location>
        <begin position="214"/>
        <end position="228"/>
    </location>
</feature>
<feature type="domain" description="Apple" evidence="2">
    <location>
        <begin position="19"/>
        <end position="95"/>
    </location>
</feature>
<proteinExistence type="predicted"/>
<organism evidence="3 4">
    <name type="scientific">Cylicocyclus nassatus</name>
    <name type="common">Nematode worm</name>
    <dbReference type="NCBI Taxonomy" id="53992"/>
    <lineage>
        <taxon>Eukaryota</taxon>
        <taxon>Metazoa</taxon>
        <taxon>Ecdysozoa</taxon>
        <taxon>Nematoda</taxon>
        <taxon>Chromadorea</taxon>
        <taxon>Rhabditida</taxon>
        <taxon>Rhabditina</taxon>
        <taxon>Rhabditomorpha</taxon>
        <taxon>Strongyloidea</taxon>
        <taxon>Strongylidae</taxon>
        <taxon>Cylicocyclus</taxon>
    </lineage>
</organism>
<evidence type="ECO:0000313" key="4">
    <source>
        <dbReference type="Proteomes" id="UP001176961"/>
    </source>
</evidence>
<dbReference type="CDD" id="cd01099">
    <property type="entry name" value="PAN_AP_HGF"/>
    <property type="match status" value="2"/>
</dbReference>